<gene>
    <name evidence="1" type="ORF">C5S46_02670</name>
</gene>
<protein>
    <submittedName>
        <fullName evidence="1">YgiT-type zinc finger protein</fullName>
    </submittedName>
</protein>
<evidence type="ECO:0000313" key="2">
    <source>
        <dbReference type="Proteomes" id="UP000315423"/>
    </source>
</evidence>
<dbReference type="Proteomes" id="UP000315423">
    <property type="component" value="Unassembled WGS sequence"/>
</dbReference>
<comment type="caution">
    <text evidence="1">The sequence shown here is derived from an EMBL/GenBank/DDBJ whole genome shotgun (WGS) entry which is preliminary data.</text>
</comment>
<name>A0AC61SBT8_9EURY</name>
<accession>A0AC61SBT8</accession>
<organism evidence="1 2">
    <name type="scientific">Candidatus Methanomarinus sp</name>
    <dbReference type="NCBI Taxonomy" id="3386244"/>
    <lineage>
        <taxon>Archaea</taxon>
        <taxon>Methanobacteriati</taxon>
        <taxon>Methanobacteriota</taxon>
        <taxon>Stenosarchaea group</taxon>
        <taxon>Methanomicrobia</taxon>
        <taxon>Methanosarcinales</taxon>
        <taxon>ANME-2 cluster</taxon>
        <taxon>Candidatus Methanocomedenaceae</taxon>
        <taxon>Candidatus Methanomarinus</taxon>
    </lineage>
</organism>
<sequence length="82" mass="9216">MPRLKKCPDCGGKMERSKTKFITESEQGLIAIENVDADICTICGMEYLTAESDEYIEKTVEEISVKKIESHQESVFRIAAKA</sequence>
<proteinExistence type="predicted"/>
<evidence type="ECO:0000313" key="1">
    <source>
        <dbReference type="EMBL" id="TKY92040.1"/>
    </source>
</evidence>
<reference evidence="1" key="1">
    <citation type="submission" date="2018-09" db="EMBL/GenBank/DDBJ databases">
        <title>A genomic encyclopedia of anaerobic methanotrophic archaea.</title>
        <authorList>
            <person name="Skennerton C.T."/>
            <person name="Chadwick G.L."/>
            <person name="Laso-Perez R."/>
            <person name="Leu A.O."/>
            <person name="Speth D.R."/>
            <person name="Yu H."/>
            <person name="Morgan-Lang C."/>
            <person name="Hatzenpichler R."/>
            <person name="Goudeau D."/>
            <person name="Malmstrom R."/>
            <person name="Woyke T."/>
            <person name="Hallam S."/>
            <person name="Tyson G.W."/>
            <person name="Wegener G."/>
            <person name="Boetius A."/>
            <person name="Orphan V.J."/>
        </authorList>
    </citation>
    <scope>NUCLEOTIDE SEQUENCE</scope>
    <source>
        <strain evidence="1">CONS3730D10UFb2</strain>
    </source>
</reference>
<dbReference type="EMBL" id="QYBA01000083">
    <property type="protein sequence ID" value="TKY92040.1"/>
    <property type="molecule type" value="Genomic_DNA"/>
</dbReference>